<evidence type="ECO:0000256" key="8">
    <source>
        <dbReference type="ARBA" id="ARBA00022801"/>
    </source>
</evidence>
<reference evidence="16 17" key="1">
    <citation type="submission" date="2023-08" db="EMBL/GenBank/DDBJ databases">
        <title>Pleionea litopenaei sp. nov., isolated from stomach of juvenile Litopenaeus vannamei.</title>
        <authorList>
            <person name="Rho A.M."/>
            <person name="Hwang C.Y."/>
        </authorList>
    </citation>
    <scope>NUCLEOTIDE SEQUENCE [LARGE SCALE GENOMIC DNA]</scope>
    <source>
        <strain evidence="16 17">HL-JVS1</strain>
    </source>
</reference>
<keyword evidence="7" id="KW-0808">Transferase</keyword>
<dbReference type="PANTHER" id="PTHR32282">
    <property type="entry name" value="BINDING PROTEIN TRANSPEPTIDASE, PUTATIVE-RELATED"/>
    <property type="match status" value="1"/>
</dbReference>
<evidence type="ECO:0000256" key="4">
    <source>
        <dbReference type="ARBA" id="ARBA00022645"/>
    </source>
</evidence>
<sequence>MQKNTLAWQKLSAWGVRQLRRLLLLVFSAWLTFLLADFLFPLPTFKANQGFAQVITDRNGVPLRVFADEQGVWRYPTSKTLVSPYYLEALLGYEDRWFYQHPGVNPLALGRAVWQWMYYGRPVSGGSTLTMQVARLLDPHEKTLAGKAKQMFRALQLEWHFSKDEILNLYLNHAPFGGTLEGVEAASYAYLGKSSRDLTRAEAALLAVLPQSPSRLRPDRYPSRAQDARNKVLSRLADNQTWSPSEVADARLESVVAYYHGTPMTAPLLARRLHQEQPHQQVIKTTLDAELQLSLEQLLNDYIAAFPQGTSAAALVVDNRDMSALAYLGSADFANQSRFGHIDMINAYRSPGSTLKPLLFGLSLDQGIIHEQSMLLDVPADFNGYRPDNFVKGYSGLVSARQALQRSLNIPAVQLLQQLTPDVFYARLAQVGVTLSLPEGATPNLAMILGGVSSSMEDLVTGFAVFGRNGKTRPIRFTQDAPIAVERPLISDGAAWVTANVLREVSLSEADTQLATRVDQNIAFKTGTSYGYRDAWVLASSKNITIGVWVGRPDGTPLAGNFGRNTAVPLLKIILELMPDHLLEVPERPSSIERNKVCWPLGTLQSQQQSHWCYQTKTAWLIDNVAPPSIKDPFLTQWGSYLTQVDVDQEGHRVNPTCGVTAKRHAIAVWPLAAEPWLPKAWHRDALLPKWAKTCTPSGNDVRLKIVGLQSKTELYTSTEAPLLLNLDVLGAQGDVHWFHNGHWIGASTKPYKRALTISSVGPQRLTVMDARGLTETIEFQVLNQGG</sequence>
<accession>A0AA51X5E1</accession>
<evidence type="ECO:0000313" key="17">
    <source>
        <dbReference type="Proteomes" id="UP001239782"/>
    </source>
</evidence>
<dbReference type="InterPro" id="IPR036950">
    <property type="entry name" value="PBP_transglycosylase"/>
</dbReference>
<dbReference type="GO" id="GO:0030288">
    <property type="term" value="C:outer membrane-bounded periplasmic space"/>
    <property type="evidence" value="ECO:0007669"/>
    <property type="project" value="TreeGrafter"/>
</dbReference>
<evidence type="ECO:0000259" key="14">
    <source>
        <dbReference type="Pfam" id="PF00912"/>
    </source>
</evidence>
<dbReference type="InterPro" id="IPR012338">
    <property type="entry name" value="Beta-lactam/transpept-like"/>
</dbReference>
<feature type="domain" description="Penicillin-binding protein transpeptidase" evidence="13">
    <location>
        <begin position="313"/>
        <end position="532"/>
    </location>
</feature>
<dbReference type="Gene3D" id="1.10.3810.10">
    <property type="entry name" value="Biosynthetic peptidoglycan transglycosylase-like"/>
    <property type="match status" value="1"/>
</dbReference>
<dbReference type="PANTHER" id="PTHR32282:SF15">
    <property type="entry name" value="PENICILLIN-BINDING PROTEIN 1C"/>
    <property type="match status" value="1"/>
</dbReference>
<dbReference type="InterPro" id="IPR009647">
    <property type="entry name" value="PBP_C"/>
</dbReference>
<evidence type="ECO:0000259" key="15">
    <source>
        <dbReference type="Pfam" id="PF06832"/>
    </source>
</evidence>
<dbReference type="KEGG" id="plei:Q9312_12165"/>
<dbReference type="Pfam" id="PF06832">
    <property type="entry name" value="BiPBP_C"/>
    <property type="match status" value="1"/>
</dbReference>
<evidence type="ECO:0000256" key="3">
    <source>
        <dbReference type="ARBA" id="ARBA00007739"/>
    </source>
</evidence>
<dbReference type="GO" id="GO:0008658">
    <property type="term" value="F:penicillin binding"/>
    <property type="evidence" value="ECO:0007669"/>
    <property type="project" value="InterPro"/>
</dbReference>
<dbReference type="InterPro" id="IPR001460">
    <property type="entry name" value="PCN-bd_Tpept"/>
</dbReference>
<keyword evidence="12" id="KW-1133">Transmembrane helix</keyword>
<evidence type="ECO:0000256" key="12">
    <source>
        <dbReference type="SAM" id="Phobius"/>
    </source>
</evidence>
<dbReference type="InterPro" id="IPR011815">
    <property type="entry name" value="PBP_1c"/>
</dbReference>
<dbReference type="GO" id="GO:0006508">
    <property type="term" value="P:proteolysis"/>
    <property type="evidence" value="ECO:0007669"/>
    <property type="project" value="UniProtKB-KW"/>
</dbReference>
<dbReference type="SUPFAM" id="SSF53955">
    <property type="entry name" value="Lysozyme-like"/>
    <property type="match status" value="1"/>
</dbReference>
<keyword evidence="12" id="KW-0472">Membrane</keyword>
<keyword evidence="12" id="KW-0812">Transmembrane</keyword>
<comment type="similarity">
    <text evidence="2">In the C-terminal section; belongs to the transpeptidase family.</text>
</comment>
<dbReference type="Proteomes" id="UP001239782">
    <property type="component" value="Chromosome"/>
</dbReference>
<name>A0AA51X5E1_9GAMM</name>
<dbReference type="GO" id="GO:0004180">
    <property type="term" value="F:carboxypeptidase activity"/>
    <property type="evidence" value="ECO:0007669"/>
    <property type="project" value="UniProtKB-KW"/>
</dbReference>
<proteinExistence type="inferred from homology"/>
<evidence type="ECO:0000256" key="10">
    <source>
        <dbReference type="ARBA" id="ARBA00044770"/>
    </source>
</evidence>
<evidence type="ECO:0000313" key="16">
    <source>
        <dbReference type="EMBL" id="WMS85972.1"/>
    </source>
</evidence>
<dbReference type="Gene3D" id="3.40.710.10">
    <property type="entry name" value="DD-peptidase/beta-lactamase superfamily"/>
    <property type="match status" value="1"/>
</dbReference>
<keyword evidence="4" id="KW-0121">Carboxypeptidase</keyword>
<dbReference type="InterPro" id="IPR001264">
    <property type="entry name" value="Glyco_trans_51"/>
</dbReference>
<dbReference type="NCBIfam" id="TIGR02073">
    <property type="entry name" value="PBP_1c"/>
    <property type="match status" value="1"/>
</dbReference>
<dbReference type="Pfam" id="PF00912">
    <property type="entry name" value="Transgly"/>
    <property type="match status" value="1"/>
</dbReference>
<dbReference type="EMBL" id="CP133548">
    <property type="protein sequence ID" value="WMS85972.1"/>
    <property type="molecule type" value="Genomic_DNA"/>
</dbReference>
<evidence type="ECO:0000256" key="2">
    <source>
        <dbReference type="ARBA" id="ARBA00007090"/>
    </source>
</evidence>
<evidence type="ECO:0000256" key="5">
    <source>
        <dbReference type="ARBA" id="ARBA00022670"/>
    </source>
</evidence>
<evidence type="ECO:0000259" key="13">
    <source>
        <dbReference type="Pfam" id="PF00905"/>
    </source>
</evidence>
<organism evidence="16 17">
    <name type="scientific">Pleionea litopenaei</name>
    <dbReference type="NCBI Taxonomy" id="3070815"/>
    <lineage>
        <taxon>Bacteria</taxon>
        <taxon>Pseudomonadati</taxon>
        <taxon>Pseudomonadota</taxon>
        <taxon>Gammaproteobacteria</taxon>
        <taxon>Oceanospirillales</taxon>
        <taxon>Pleioneaceae</taxon>
        <taxon>Pleionea</taxon>
    </lineage>
</organism>
<evidence type="ECO:0000256" key="11">
    <source>
        <dbReference type="ARBA" id="ARBA00049902"/>
    </source>
</evidence>
<keyword evidence="17" id="KW-1185">Reference proteome</keyword>
<keyword evidence="8" id="KW-0378">Hydrolase</keyword>
<dbReference type="AlphaFoldDB" id="A0AA51X5E1"/>
<dbReference type="RefSeq" id="WP_309201124.1">
    <property type="nucleotide sequence ID" value="NZ_CP133548.1"/>
</dbReference>
<evidence type="ECO:0000256" key="9">
    <source>
        <dbReference type="ARBA" id="ARBA00023268"/>
    </source>
</evidence>
<keyword evidence="6" id="KW-0328">Glycosyltransferase</keyword>
<dbReference type="InterPro" id="IPR050396">
    <property type="entry name" value="Glycosyltr_51/Transpeptidase"/>
</dbReference>
<evidence type="ECO:0000256" key="7">
    <source>
        <dbReference type="ARBA" id="ARBA00022679"/>
    </source>
</evidence>
<protein>
    <recommendedName>
        <fullName evidence="10">peptidoglycan glycosyltransferase</fullName>
        <ecNumber evidence="10">2.4.99.28</ecNumber>
    </recommendedName>
</protein>
<dbReference type="EC" id="2.4.99.28" evidence="10"/>
<feature type="domain" description="Penicillin-binding C-terminal" evidence="15">
    <location>
        <begin position="703"/>
        <end position="780"/>
    </location>
</feature>
<feature type="domain" description="Glycosyl transferase family 51" evidence="14">
    <location>
        <begin position="72"/>
        <end position="236"/>
    </location>
</feature>
<gene>
    <name evidence="16" type="primary">pbpC</name>
    <name evidence="16" type="ORF">Q9312_12165</name>
</gene>
<keyword evidence="9" id="KW-0511">Multifunctional enzyme</keyword>
<evidence type="ECO:0000256" key="6">
    <source>
        <dbReference type="ARBA" id="ARBA00022676"/>
    </source>
</evidence>
<feature type="transmembrane region" description="Helical" evidence="12">
    <location>
        <begin position="21"/>
        <end position="40"/>
    </location>
</feature>
<dbReference type="GO" id="GO:0008955">
    <property type="term" value="F:peptidoglycan glycosyltransferase activity"/>
    <property type="evidence" value="ECO:0007669"/>
    <property type="project" value="UniProtKB-EC"/>
</dbReference>
<dbReference type="SUPFAM" id="SSF56601">
    <property type="entry name" value="beta-lactamase/transpeptidase-like"/>
    <property type="match status" value="1"/>
</dbReference>
<dbReference type="GO" id="GO:0009252">
    <property type="term" value="P:peptidoglycan biosynthetic process"/>
    <property type="evidence" value="ECO:0007669"/>
    <property type="project" value="InterPro"/>
</dbReference>
<comment type="similarity">
    <text evidence="3">In the N-terminal section; belongs to the glycosyltransferase 51 family.</text>
</comment>
<dbReference type="Pfam" id="PF00905">
    <property type="entry name" value="Transpeptidase"/>
    <property type="match status" value="1"/>
</dbReference>
<keyword evidence="5" id="KW-0645">Protease</keyword>
<comment type="pathway">
    <text evidence="1">Cell wall biogenesis; peptidoglycan biosynthesis.</text>
</comment>
<comment type="catalytic activity">
    <reaction evidence="11">
        <text>[GlcNAc-(1-&gt;4)-Mur2Ac(oyl-L-Ala-gamma-D-Glu-L-Lys-D-Ala-D-Ala)](n)-di-trans,octa-cis-undecaprenyl diphosphate + beta-D-GlcNAc-(1-&gt;4)-Mur2Ac(oyl-L-Ala-gamma-D-Glu-L-Lys-D-Ala-D-Ala)-di-trans,octa-cis-undecaprenyl diphosphate = [GlcNAc-(1-&gt;4)-Mur2Ac(oyl-L-Ala-gamma-D-Glu-L-Lys-D-Ala-D-Ala)](n+1)-di-trans,octa-cis-undecaprenyl diphosphate + di-trans,octa-cis-undecaprenyl diphosphate + H(+)</text>
        <dbReference type="Rhea" id="RHEA:23708"/>
        <dbReference type="Rhea" id="RHEA-COMP:9602"/>
        <dbReference type="Rhea" id="RHEA-COMP:9603"/>
        <dbReference type="ChEBI" id="CHEBI:15378"/>
        <dbReference type="ChEBI" id="CHEBI:58405"/>
        <dbReference type="ChEBI" id="CHEBI:60033"/>
        <dbReference type="ChEBI" id="CHEBI:78435"/>
        <dbReference type="EC" id="2.4.99.28"/>
    </reaction>
</comment>
<evidence type="ECO:0000256" key="1">
    <source>
        <dbReference type="ARBA" id="ARBA00004752"/>
    </source>
</evidence>
<dbReference type="InterPro" id="IPR023346">
    <property type="entry name" value="Lysozyme-like_dom_sf"/>
</dbReference>